<dbReference type="Pfam" id="PF08486">
    <property type="entry name" value="SpoIID"/>
    <property type="match status" value="1"/>
</dbReference>
<keyword evidence="1" id="KW-1133">Transmembrane helix</keyword>
<keyword evidence="1" id="KW-0812">Transmembrane</keyword>
<evidence type="ECO:0000256" key="1">
    <source>
        <dbReference type="SAM" id="Phobius"/>
    </source>
</evidence>
<dbReference type="NCBIfam" id="TIGR02669">
    <property type="entry name" value="SpoIID_LytB"/>
    <property type="match status" value="1"/>
</dbReference>
<dbReference type="KEGG" id="pbas:SMSP2_02339"/>
<feature type="domain" description="Sporulation stage II protein D amidase enhancer LytB N-terminal" evidence="2">
    <location>
        <begin position="142"/>
        <end position="232"/>
    </location>
</feature>
<dbReference type="RefSeq" id="WP_146684201.1">
    <property type="nucleotide sequence ID" value="NZ_CP019646.1"/>
</dbReference>
<protein>
    <recommendedName>
        <fullName evidence="2">Sporulation stage II protein D amidase enhancer LytB N-terminal domain-containing protein</fullName>
    </recommendedName>
</protein>
<keyword evidence="4" id="KW-1185">Reference proteome</keyword>
<dbReference type="Proteomes" id="UP000188181">
    <property type="component" value="Chromosome"/>
</dbReference>
<dbReference type="GO" id="GO:0030435">
    <property type="term" value="P:sporulation resulting in formation of a cellular spore"/>
    <property type="evidence" value="ECO:0007669"/>
    <property type="project" value="InterPro"/>
</dbReference>
<proteinExistence type="predicted"/>
<evidence type="ECO:0000313" key="3">
    <source>
        <dbReference type="EMBL" id="AQQ71960.1"/>
    </source>
</evidence>
<evidence type="ECO:0000259" key="2">
    <source>
        <dbReference type="Pfam" id="PF08486"/>
    </source>
</evidence>
<accession>A0A1Q2MGZ8</accession>
<dbReference type="AlphaFoldDB" id="A0A1Q2MGZ8"/>
<name>A0A1Q2MGZ8_9BACT</name>
<sequence length="423" mass="47423">MRFHHSDFLTNFKRLLPAAFIILLALIFLWHTLLKRKMAVPEDAGVAGQPLVRVLVMTGMTDADFECKSGFRANSLSHPAITVSYPEKHFAPITLREGEIVIGEDNFGTDVELHPICGEGQFPVSSIAGRSYRGSLRLRSDDGSFSVINTLQIESYLAGVISAEMPAHWPLEALRAQTIAARSYCLFIKHRFGSNRRWDVRATQANQVYRGIAAERRRCWQAVETTVGMVLTSPDSRHPDLIFPAYFSSVCGGHTENSRSVFGDSYAPLQGVECPGCVNTAPDKYLNWQGFTISKKEAYQILKKRYPTLERLGSLTRVEVIERSSYAAFERILRIRLHGENGTSDTLRGEDFRLSIDPTGMKLKSCGCRLIDKKDHIVITNGRGFGHGIGLCQYGSLYLARKGLAGEDILYHYYPDSEMIKLY</sequence>
<dbReference type="OrthoDB" id="9794671at2"/>
<gene>
    <name evidence="3" type="ORF">SMSP2_02339</name>
</gene>
<dbReference type="InterPro" id="IPR013693">
    <property type="entry name" value="SpoIID/LytB_N"/>
</dbReference>
<dbReference type="InterPro" id="IPR013486">
    <property type="entry name" value="SpoIID/LytB"/>
</dbReference>
<dbReference type="STRING" id="1851148.SMSP2_02339"/>
<keyword evidence="1" id="KW-0472">Membrane</keyword>
<evidence type="ECO:0000313" key="4">
    <source>
        <dbReference type="Proteomes" id="UP000188181"/>
    </source>
</evidence>
<reference evidence="4" key="1">
    <citation type="submission" date="2017-02" db="EMBL/GenBank/DDBJ databases">
        <title>Comparative genomics and description of representatives of a novel lineage of planctomycetes thriving in anoxic sediments.</title>
        <authorList>
            <person name="Spring S."/>
            <person name="Bunk B."/>
            <person name="Sproer C."/>
        </authorList>
    </citation>
    <scope>NUCLEOTIDE SEQUENCE [LARGE SCALE GENOMIC DNA]</scope>
    <source>
        <strain evidence="4">SM-Chi-D1</strain>
    </source>
</reference>
<organism evidence="3 4">
    <name type="scientific">Limihaloglobus sulfuriphilus</name>
    <dbReference type="NCBI Taxonomy" id="1851148"/>
    <lineage>
        <taxon>Bacteria</taxon>
        <taxon>Pseudomonadati</taxon>
        <taxon>Planctomycetota</taxon>
        <taxon>Phycisphaerae</taxon>
        <taxon>Sedimentisphaerales</taxon>
        <taxon>Sedimentisphaeraceae</taxon>
        <taxon>Limihaloglobus</taxon>
    </lineage>
</organism>
<dbReference type="EMBL" id="CP019646">
    <property type="protein sequence ID" value="AQQ71960.1"/>
    <property type="molecule type" value="Genomic_DNA"/>
</dbReference>
<feature type="transmembrane region" description="Helical" evidence="1">
    <location>
        <begin position="15"/>
        <end position="34"/>
    </location>
</feature>